<accession>A0A1J0R4A5</accession>
<organism evidence="3">
    <name type="scientific">Trypanosoma brucei</name>
    <dbReference type="NCBI Taxonomy" id="5691"/>
    <lineage>
        <taxon>Eukaryota</taxon>
        <taxon>Discoba</taxon>
        <taxon>Euglenozoa</taxon>
        <taxon>Kinetoplastea</taxon>
        <taxon>Metakinetoplastina</taxon>
        <taxon>Trypanosomatida</taxon>
        <taxon>Trypanosomatidae</taxon>
        <taxon>Trypanosoma</taxon>
    </lineage>
</organism>
<evidence type="ECO:0000256" key="2">
    <source>
        <dbReference type="SAM" id="SignalP"/>
    </source>
</evidence>
<feature type="region of interest" description="Disordered" evidence="1">
    <location>
        <begin position="412"/>
        <end position="433"/>
    </location>
</feature>
<evidence type="ECO:0000313" key="3">
    <source>
        <dbReference type="EMBL" id="APD72657.1"/>
    </source>
</evidence>
<name>A0A1J0R4A5_9TRYP</name>
<reference evidence="3" key="1">
    <citation type="submission" date="2016-08" db="EMBL/GenBank/DDBJ databases">
        <title>VSG repertoire of Trypanosoma brucei EATRO 1125.</title>
        <authorList>
            <person name="Cross G.A."/>
        </authorList>
    </citation>
    <scope>NUCLEOTIDE SEQUENCE</scope>
    <source>
        <strain evidence="3">EATRO 1125</strain>
    </source>
</reference>
<keyword evidence="2" id="KW-0732">Signal</keyword>
<dbReference type="VEuPathDB" id="TriTrypDB:Tb427_000424900"/>
<dbReference type="AlphaFoldDB" id="A0A1J0R4A5"/>
<evidence type="ECO:0000256" key="1">
    <source>
        <dbReference type="SAM" id="MobiDB-lite"/>
    </source>
</evidence>
<feature type="signal peptide" evidence="2">
    <location>
        <begin position="1"/>
        <end position="26"/>
    </location>
</feature>
<protein>
    <submittedName>
        <fullName evidence="3">Variant surface glycoprotein 1125.330</fullName>
    </submittedName>
</protein>
<dbReference type="SUPFAM" id="SSF58087">
    <property type="entry name" value="Variant surface glycoprotein (N-terminal domain)"/>
    <property type="match status" value="1"/>
</dbReference>
<proteinExistence type="predicted"/>
<dbReference type="EMBL" id="KX698701">
    <property type="protein sequence ID" value="APD72657.1"/>
    <property type="molecule type" value="Genomic_DNA"/>
</dbReference>
<feature type="chain" id="PRO_5012181717" evidence="2">
    <location>
        <begin position="27"/>
        <end position="489"/>
    </location>
</feature>
<sequence length="489" mass="51561">MPAASNPPNIALILGLAAACITSAHAGSGKVDDAAAAAAKNVCDIARYLAFAETDLSNKISNYRSSVEQLKAMALATQMLAEKLRGSPAFKGAQLLTVLATLRARRAEEAAQTRVSQLTAASRVLNRQVGIAQGYGATAISTIQQGTATSIASAATPFSSGVGHTQTPTMEPLQGRHCNINDDNGDPKVKKTDVKLASTKTIPLVDDGKLKPTQLLVTAYAKGSPNPTASPHTVHKWLATHSSDNNLLGATLSVQTAPDYVEKQELYDETRPTPQCAAPQETDINKQTTLTDAAATICAAILSPDPDTTSVLDQSLDTITTTSEAQTVAALILGQTKKPTDEGQATKQVKDLLGGSEANYQTTYVKAVKTTQITVDINGVKTTDTLLKLAEKTESADVLAFLIGQNKGIQEKASVDNTESPKKEENVEKTTNKGVDDKTGAECAATEADKCDKEKCTWNKEKSECKVKEGAVIISSVIKAPLLLAFLLL</sequence>